<dbReference type="STRING" id="1032480.MLP_15650"/>
<dbReference type="EMBL" id="AP012204">
    <property type="protein sequence ID" value="BAK34579.1"/>
    <property type="molecule type" value="Genomic_DNA"/>
</dbReference>
<dbReference type="CDD" id="cd16015">
    <property type="entry name" value="LTA_synthase"/>
    <property type="match status" value="1"/>
</dbReference>
<dbReference type="PANTHER" id="PTHR43751">
    <property type="entry name" value="SULFATASE"/>
    <property type="match status" value="1"/>
</dbReference>
<sequence length="660" mass="72558">MRAATGGLSVRLRAVAGIFPTGPDLFYLAALLVPAALFDLTLSLLRVTSQYNAPTGFGILAQLRSDFLAHLGLACLWLVAFGLVRNGRRRLVLLIVCQLSVAAYLLFSVVAHSYYRKSGSILDAGGLRMMITDPAATRSIAASEASSAHLWLMAGVVAYALLGPALLYRLRYKKRSPRGRWLPGVGTPGLQPAAGSSLSTRRRLSLLTVTIGFILILASAFPTLTGAGAFGRNRALDIALEFGAEAVETQHASAERLELPASKLVPETTTADGHAASKRPKNVVLITMESLRFEATSLGNPSRDTTPFLAELANRSTLAENAYTVLPHTSKALTASNCGFMPPLDTKLTESEPIGLPSPCLPTLLRDKGYSTAFFQSAVGEFERRPALVRNLGYQDFFPVEDFPTEGFGRANYFGWEDDIMLDPSRDWLRKQGDKPFLLTYLTVTGHHDYTLPASFELEHYSDDEEFNNYLNDARYVDRFVSKVFAMLAAEGHAKDTMVVVIADHGEGFGEHGLRQHDNTIYNEGIKVPYLVYDPTDQRSRTVERPVSTRSVPATVADVLGYRLTGGMEREDSLYARDADEPVRVSCQSDNRCLALIDGTTKYITHFGNRPDEVFDLATDPEERTNLIGDVSAARLKELRADLLHWRSEVRATYAGHRSR</sequence>
<gene>
    <name evidence="3" type="ordered locus">MLP_15650</name>
</gene>
<dbReference type="Pfam" id="PF00884">
    <property type="entry name" value="Sulfatase"/>
    <property type="match status" value="1"/>
</dbReference>
<keyword evidence="1" id="KW-1133">Transmembrane helix</keyword>
<protein>
    <recommendedName>
        <fullName evidence="2">Sulfatase N-terminal domain-containing protein</fullName>
    </recommendedName>
</protein>
<dbReference type="InterPro" id="IPR017850">
    <property type="entry name" value="Alkaline_phosphatase_core_sf"/>
</dbReference>
<dbReference type="AlphaFoldDB" id="F5XR89"/>
<keyword evidence="4" id="KW-1185">Reference proteome</keyword>
<reference evidence="3 4" key="1">
    <citation type="submission" date="2011-05" db="EMBL/GenBank/DDBJ databases">
        <title>Whole genome sequence of Microlunatus phosphovorus NM-1.</title>
        <authorList>
            <person name="Hosoyama A."/>
            <person name="Sasaki K."/>
            <person name="Harada T."/>
            <person name="Igarashi R."/>
            <person name="Kawakoshi A."/>
            <person name="Sasagawa M."/>
            <person name="Fukada J."/>
            <person name="Nakamura S."/>
            <person name="Katano Y."/>
            <person name="Hanada S."/>
            <person name="Kamagata Y."/>
            <person name="Nakamura N."/>
            <person name="Yamazaki S."/>
            <person name="Fujita N."/>
        </authorList>
    </citation>
    <scope>NUCLEOTIDE SEQUENCE [LARGE SCALE GENOMIC DNA]</scope>
    <source>
        <strain evidence="4">ATCC 700054 / DSM 10555 / JCM 9379 / NBRC 101784 / NCIMB 13414 / VKM Ac-1990 / NM-1</strain>
    </source>
</reference>
<accession>F5XR89</accession>
<feature type="domain" description="Sulfatase N-terminal" evidence="2">
    <location>
        <begin position="281"/>
        <end position="562"/>
    </location>
</feature>
<dbReference type="SUPFAM" id="SSF53649">
    <property type="entry name" value="Alkaline phosphatase-like"/>
    <property type="match status" value="1"/>
</dbReference>
<organism evidence="3 4">
    <name type="scientific">Microlunatus phosphovorus (strain ATCC 700054 / DSM 10555 / JCM 9379 / NBRC 101784 / NCIMB 13414 / VKM Ac-1990 / NM-1)</name>
    <dbReference type="NCBI Taxonomy" id="1032480"/>
    <lineage>
        <taxon>Bacteria</taxon>
        <taxon>Bacillati</taxon>
        <taxon>Actinomycetota</taxon>
        <taxon>Actinomycetes</taxon>
        <taxon>Propionibacteriales</taxon>
        <taxon>Propionibacteriaceae</taxon>
        <taxon>Microlunatus</taxon>
    </lineage>
</organism>
<feature type="transmembrane region" description="Helical" evidence="1">
    <location>
        <begin position="148"/>
        <end position="168"/>
    </location>
</feature>
<dbReference type="HOGENOM" id="CLU_415500_0_0_11"/>
<dbReference type="eggNOG" id="COG1368">
    <property type="taxonomic scope" value="Bacteria"/>
</dbReference>
<evidence type="ECO:0000313" key="3">
    <source>
        <dbReference type="EMBL" id="BAK34579.1"/>
    </source>
</evidence>
<proteinExistence type="predicted"/>
<keyword evidence="1" id="KW-0812">Transmembrane</keyword>
<feature type="transmembrane region" description="Helical" evidence="1">
    <location>
        <begin position="67"/>
        <end position="84"/>
    </location>
</feature>
<dbReference type="InterPro" id="IPR052701">
    <property type="entry name" value="GAG_Ulvan_Degrading_Sulfatases"/>
</dbReference>
<dbReference type="KEGG" id="mph:MLP_15650"/>
<evidence type="ECO:0000259" key="2">
    <source>
        <dbReference type="Pfam" id="PF00884"/>
    </source>
</evidence>
<feature type="transmembrane region" description="Helical" evidence="1">
    <location>
        <begin position="204"/>
        <end position="224"/>
    </location>
</feature>
<evidence type="ECO:0000313" key="4">
    <source>
        <dbReference type="Proteomes" id="UP000007947"/>
    </source>
</evidence>
<evidence type="ECO:0000256" key="1">
    <source>
        <dbReference type="SAM" id="Phobius"/>
    </source>
</evidence>
<name>F5XR89_MICPN</name>
<dbReference type="Proteomes" id="UP000007947">
    <property type="component" value="Chromosome"/>
</dbReference>
<dbReference type="PANTHER" id="PTHR43751:SF3">
    <property type="entry name" value="SULFATASE N-TERMINAL DOMAIN-CONTAINING PROTEIN"/>
    <property type="match status" value="1"/>
</dbReference>
<keyword evidence="1" id="KW-0472">Membrane</keyword>
<dbReference type="InterPro" id="IPR000917">
    <property type="entry name" value="Sulfatase_N"/>
</dbReference>
<feature type="transmembrane region" description="Helical" evidence="1">
    <location>
        <begin position="91"/>
        <end position="115"/>
    </location>
</feature>
<feature type="transmembrane region" description="Helical" evidence="1">
    <location>
        <begin position="25"/>
        <end position="47"/>
    </location>
</feature>
<dbReference type="Gene3D" id="3.40.720.10">
    <property type="entry name" value="Alkaline Phosphatase, subunit A"/>
    <property type="match status" value="1"/>
</dbReference>